<feature type="transmembrane region" description="Helical" evidence="14">
    <location>
        <begin position="715"/>
        <end position="739"/>
    </location>
</feature>
<evidence type="ECO:0000256" key="11">
    <source>
        <dbReference type="ARBA" id="ARBA00023163"/>
    </source>
</evidence>
<dbReference type="InterPro" id="IPR021858">
    <property type="entry name" value="Fun_TF"/>
</dbReference>
<keyword evidence="9" id="KW-0238">DNA-binding</keyword>
<evidence type="ECO:0000259" key="15">
    <source>
        <dbReference type="PROSITE" id="PS50048"/>
    </source>
</evidence>
<keyword evidence="17" id="KW-1185">Reference proteome</keyword>
<keyword evidence="5" id="KW-0571">Peptide transport</keyword>
<dbReference type="Proteomes" id="UP000018001">
    <property type="component" value="Unassembled WGS sequence"/>
</dbReference>
<dbReference type="Pfam" id="PF03169">
    <property type="entry name" value="OPT"/>
    <property type="match status" value="1"/>
</dbReference>
<proteinExistence type="inferred from homology"/>
<dbReference type="EMBL" id="BAUL01000159">
    <property type="protein sequence ID" value="GAD96301.1"/>
    <property type="molecule type" value="Genomic_DNA"/>
</dbReference>
<dbReference type="GO" id="GO:0015031">
    <property type="term" value="P:protein transport"/>
    <property type="evidence" value="ECO:0007669"/>
    <property type="project" value="UniProtKB-KW"/>
</dbReference>
<dbReference type="HOGENOM" id="CLU_258554_0_0_1"/>
<evidence type="ECO:0000256" key="12">
    <source>
        <dbReference type="ARBA" id="ARBA00023242"/>
    </source>
</evidence>
<feature type="transmembrane region" description="Helical" evidence="14">
    <location>
        <begin position="485"/>
        <end position="508"/>
    </location>
</feature>
<dbReference type="SUPFAM" id="SSF57701">
    <property type="entry name" value="Zn2/Cys6 DNA-binding domain"/>
    <property type="match status" value="1"/>
</dbReference>
<feature type="compositionally biased region" description="Polar residues" evidence="13">
    <location>
        <begin position="16"/>
        <end position="27"/>
    </location>
</feature>
<dbReference type="PROSITE" id="PS50048">
    <property type="entry name" value="ZN2_CY6_FUNGAL_2"/>
    <property type="match status" value="1"/>
</dbReference>
<dbReference type="OrthoDB" id="9986677at2759"/>
<keyword evidence="11" id="KW-0804">Transcription</keyword>
<comment type="subcellular location">
    <subcellularLocation>
        <location evidence="1">Membrane</location>
        <topology evidence="1">Multi-pass membrane protein</topology>
    </subcellularLocation>
</comment>
<keyword evidence="6" id="KW-0653">Protein transport</keyword>
<reference evidence="17" key="1">
    <citation type="journal article" date="2014" name="Genome Announc.">
        <title>Draft genome sequence of the formaldehyde-resistant fungus Byssochlamys spectabilis No. 5 (anamorph Paecilomyces variotii No. 5) (NBRC109023).</title>
        <authorList>
            <person name="Oka T."/>
            <person name="Ekino K."/>
            <person name="Fukuda K."/>
            <person name="Nomura Y."/>
        </authorList>
    </citation>
    <scope>NUCLEOTIDE SEQUENCE [LARGE SCALE GENOMIC DNA]</scope>
    <source>
        <strain evidence="17">No. 5 / NBRC 109023</strain>
    </source>
</reference>
<evidence type="ECO:0000313" key="16">
    <source>
        <dbReference type="EMBL" id="GAD96301.1"/>
    </source>
</evidence>
<dbReference type="InterPro" id="IPR001138">
    <property type="entry name" value="Zn2Cys6_DnaBD"/>
</dbReference>
<organism evidence="16 17">
    <name type="scientific">Byssochlamys spectabilis (strain No. 5 / NBRC 109023)</name>
    <name type="common">Paecilomyces variotii</name>
    <dbReference type="NCBI Taxonomy" id="1356009"/>
    <lineage>
        <taxon>Eukaryota</taxon>
        <taxon>Fungi</taxon>
        <taxon>Dikarya</taxon>
        <taxon>Ascomycota</taxon>
        <taxon>Pezizomycotina</taxon>
        <taxon>Eurotiomycetes</taxon>
        <taxon>Eurotiomycetidae</taxon>
        <taxon>Eurotiales</taxon>
        <taxon>Thermoascaceae</taxon>
        <taxon>Paecilomyces</taxon>
    </lineage>
</organism>
<feature type="transmembrane region" description="Helical" evidence="14">
    <location>
        <begin position="635"/>
        <end position="656"/>
    </location>
</feature>
<feature type="transmembrane region" description="Helical" evidence="14">
    <location>
        <begin position="270"/>
        <end position="289"/>
    </location>
</feature>
<feature type="transmembrane region" description="Helical" evidence="14">
    <location>
        <begin position="457"/>
        <end position="478"/>
    </location>
</feature>
<dbReference type="PROSITE" id="PS00463">
    <property type="entry name" value="ZN2_CY6_FUNGAL_1"/>
    <property type="match status" value="1"/>
</dbReference>
<dbReference type="Pfam" id="PF00172">
    <property type="entry name" value="Zn_clus"/>
    <property type="match status" value="1"/>
</dbReference>
<dbReference type="Gene3D" id="4.10.240.10">
    <property type="entry name" value="Zn(2)-C6 fungal-type DNA-binding domain"/>
    <property type="match status" value="1"/>
</dbReference>
<dbReference type="NCBIfam" id="TIGR00727">
    <property type="entry name" value="ISP4_OPT"/>
    <property type="match status" value="1"/>
</dbReference>
<evidence type="ECO:0000256" key="2">
    <source>
        <dbReference type="ARBA" id="ARBA00008807"/>
    </source>
</evidence>
<dbReference type="GO" id="GO:0000981">
    <property type="term" value="F:DNA-binding transcription factor activity, RNA polymerase II-specific"/>
    <property type="evidence" value="ECO:0007669"/>
    <property type="project" value="InterPro"/>
</dbReference>
<evidence type="ECO:0000256" key="14">
    <source>
        <dbReference type="SAM" id="Phobius"/>
    </source>
</evidence>
<dbReference type="SMART" id="SM00066">
    <property type="entry name" value="GAL4"/>
    <property type="match status" value="1"/>
</dbReference>
<keyword evidence="4 14" id="KW-0812">Transmembrane</keyword>
<gene>
    <name evidence="16" type="ORF">PVAR5_4952</name>
</gene>
<feature type="transmembrane region" description="Helical" evidence="14">
    <location>
        <begin position="334"/>
        <end position="353"/>
    </location>
</feature>
<dbReference type="GO" id="GO:0035673">
    <property type="term" value="F:oligopeptide transmembrane transporter activity"/>
    <property type="evidence" value="ECO:0007669"/>
    <property type="project" value="InterPro"/>
</dbReference>
<sequence length="1338" mass="148545">METVPGVYLSGAPDSEQLSDGGYQNTVAHERDIEGGDRKYPLSDGDPKHAPITADEAIEIAIGETNVEYTVESDNSPYLEVRANVPNTDDPSIPVNTVRMWFLGVVFTLVGTGINQFFSMRYPSVTITSLVAQLVSYPIGCMLAKSLPVKTFRIFGRWNFVLNPDNHFNIKEHAVITIMSNLSFGQSWASAIIQAQKVYLNMSTPVGYQILLALSMQMFGLGLAGLAYKYIVEPPQMIWPSTLANCALFETLHSGANPIADGWRVSRYRFFLYVLAGGFCWYWLPGFLFTGLNNKVLNNLFGMTTGLGYLPTTFDWSQIAYNSSPLVVPFWAQANVFAGWFCIYAVTAPILYYTGVWYTSYLPLTGSDAYDNTASIYNSSRILNDKGEFDEKKYQSYSPLYLPVTFSLSYGVGFAVLSCLLTHVILNHHKEILSTFKGSNKKDIHARLMSHYPDVQWWWYGAMTLIVIAVSILVQYVWHTGVPFWGIFLTFALAAVYVIPVGTVYAVANLNSNVLTVLGEIISGYLLQGKPLVMLIFKFYAYTGLSQAMIYAADMKLALYMKISRRTLFIAQLVACILGSLTQNGVLLWMLGHVKDVCSSDQSDHFTCPQGRVNYNSAILWGAIGPGRLYNVGKIYSGLLHMFWIGALLPIITFLLRKKFPTSRFLSAIHWPIFFAGTGNLPPATGINYSTAFVISLIFNKIIKSRKPHWWSKYNYVLSAALDSGVATSAIVIFFTLVLPGVSLNWWGNNVSSHTVDGKGTPWKELGANQTFGPTTWSGCQQCRSSKVKCDERLPLCTRCWERGFPCQRGVSLKWESEYLSRGLTFGRAGIWKKAQDQRGEFSRDASISASPTPSTTSLYADDYQDWLPVPQVYGWCFINSDYATFEQPHAVSIPASPLISQVDGRNDDSTGDDAGLVTLHQPAKGHHFFIMKGFDRPRSSLSIFPELSGTKYAQLFDYYFQAVCPRTTPSMKESSPFAALVLPFSTVASRTLIKAIQALGACHWSKSNASLSAVGLNLKSAVLKELRHRFAVEGPLKCSIDSEILVIMMMLCLYEIVDNCDQHWTVHLRGAKDLVAFRRQSGHVMSSSGSRSELDSFSESFFAFQDIIGRTACGETAVFGSDYWRHDEQQINAWMGCSPELVSILSTITELSRWKQKDSNEKKSSAFFLQAASLESHLDNLQQLAADPTDTTLIAAADLKRQAAILYLHCALYGASPSTSLVIRLVCQILNRVSELIDQGVVASMTWPVFVAAVELDPLNDDIGTNGVPISGRALVLRALEEMAKSAVTNITRTRAVISKVWQTRDMHTVVDLQGDQSGLNDWERYVAPVSNAMSLA</sequence>
<keyword evidence="10 14" id="KW-0472">Membrane</keyword>
<evidence type="ECO:0000256" key="8">
    <source>
        <dbReference type="ARBA" id="ARBA00023015"/>
    </source>
</evidence>
<feature type="transmembrane region" description="Helical" evidence="14">
    <location>
        <begin position="532"/>
        <end position="555"/>
    </location>
</feature>
<keyword evidence="3" id="KW-0813">Transport</keyword>
<feature type="transmembrane region" description="Helical" evidence="14">
    <location>
        <begin position="687"/>
        <end position="703"/>
    </location>
</feature>
<evidence type="ECO:0000256" key="4">
    <source>
        <dbReference type="ARBA" id="ARBA00022692"/>
    </source>
</evidence>
<evidence type="ECO:0000313" key="17">
    <source>
        <dbReference type="Proteomes" id="UP000018001"/>
    </source>
</evidence>
<evidence type="ECO:0000256" key="9">
    <source>
        <dbReference type="ARBA" id="ARBA00023125"/>
    </source>
</evidence>
<feature type="transmembrane region" description="Helical" evidence="14">
    <location>
        <begin position="567"/>
        <end position="591"/>
    </location>
</feature>
<dbReference type="InParanoid" id="V5G2S4"/>
<dbReference type="PANTHER" id="PTHR22601">
    <property type="entry name" value="ISP4 LIKE PROTEIN"/>
    <property type="match status" value="1"/>
</dbReference>
<dbReference type="NCBIfam" id="TIGR00728">
    <property type="entry name" value="OPT_sfam"/>
    <property type="match status" value="1"/>
</dbReference>
<comment type="caution">
    <text evidence="16">The sequence shown here is derived from an EMBL/GenBank/DDBJ whole genome shotgun (WGS) entry which is preliminary data.</text>
</comment>
<name>V5G2S4_BYSSN</name>
<feature type="transmembrane region" description="Helical" evidence="14">
    <location>
        <begin position="400"/>
        <end position="426"/>
    </location>
</feature>
<evidence type="ECO:0000256" key="13">
    <source>
        <dbReference type="SAM" id="MobiDB-lite"/>
    </source>
</evidence>
<evidence type="ECO:0000256" key="7">
    <source>
        <dbReference type="ARBA" id="ARBA00022989"/>
    </source>
</evidence>
<dbReference type="CDD" id="cd00067">
    <property type="entry name" value="GAL4"/>
    <property type="match status" value="1"/>
</dbReference>
<dbReference type="GO" id="GO:0016020">
    <property type="term" value="C:membrane"/>
    <property type="evidence" value="ECO:0007669"/>
    <property type="project" value="UniProtKB-SubCell"/>
</dbReference>
<dbReference type="Pfam" id="PF11951">
    <property type="entry name" value="Fungal_trans_2"/>
    <property type="match status" value="1"/>
</dbReference>
<keyword evidence="12" id="KW-0539">Nucleus</keyword>
<protein>
    <submittedName>
        <fullName evidence="16">OPT oligopeptide transporter, putative</fullName>
    </submittedName>
</protein>
<evidence type="ECO:0000256" key="1">
    <source>
        <dbReference type="ARBA" id="ARBA00004141"/>
    </source>
</evidence>
<evidence type="ECO:0000256" key="6">
    <source>
        <dbReference type="ARBA" id="ARBA00022927"/>
    </source>
</evidence>
<dbReference type="FunCoup" id="V5G2S4">
    <property type="interactions" value="90"/>
</dbReference>
<dbReference type="GO" id="GO:0003677">
    <property type="term" value="F:DNA binding"/>
    <property type="evidence" value="ECO:0007669"/>
    <property type="project" value="UniProtKB-KW"/>
</dbReference>
<evidence type="ECO:0000256" key="3">
    <source>
        <dbReference type="ARBA" id="ARBA00022448"/>
    </source>
</evidence>
<dbReference type="InterPro" id="IPR004813">
    <property type="entry name" value="OPT"/>
</dbReference>
<dbReference type="InterPro" id="IPR004648">
    <property type="entry name" value="Oligpept_transpt"/>
</dbReference>
<dbReference type="eggNOG" id="KOG2262">
    <property type="taxonomic scope" value="Eukaryota"/>
</dbReference>
<feature type="transmembrane region" description="Helical" evidence="14">
    <location>
        <begin position="210"/>
        <end position="231"/>
    </location>
</feature>
<feature type="region of interest" description="Disordered" evidence="13">
    <location>
        <begin position="1"/>
        <end position="46"/>
    </location>
</feature>
<feature type="domain" description="Zn(2)-C6 fungal-type" evidence="15">
    <location>
        <begin position="779"/>
        <end position="809"/>
    </location>
</feature>
<accession>V5G2S4</accession>
<feature type="compositionally biased region" description="Basic and acidic residues" evidence="13">
    <location>
        <begin position="28"/>
        <end position="46"/>
    </location>
</feature>
<dbReference type="GO" id="GO:0008270">
    <property type="term" value="F:zinc ion binding"/>
    <property type="evidence" value="ECO:0007669"/>
    <property type="project" value="InterPro"/>
</dbReference>
<keyword evidence="8" id="KW-0805">Transcription regulation</keyword>
<comment type="similarity">
    <text evidence="2">Belongs to the oligopeptide OPT transporter family.</text>
</comment>
<evidence type="ECO:0000256" key="10">
    <source>
        <dbReference type="ARBA" id="ARBA00023136"/>
    </source>
</evidence>
<dbReference type="InterPro" id="IPR036864">
    <property type="entry name" value="Zn2-C6_fun-type_DNA-bd_sf"/>
</dbReference>
<keyword evidence="7 14" id="KW-1133">Transmembrane helix</keyword>
<feature type="transmembrane region" description="Helical" evidence="14">
    <location>
        <begin position="100"/>
        <end position="118"/>
    </location>
</feature>
<evidence type="ECO:0000256" key="5">
    <source>
        <dbReference type="ARBA" id="ARBA00022856"/>
    </source>
</evidence>